<keyword evidence="2" id="KW-1185">Reference proteome</keyword>
<dbReference type="Pfam" id="PF04134">
    <property type="entry name" value="DCC1-like"/>
    <property type="match status" value="1"/>
</dbReference>
<sequence length="153" mass="16687">MAELTLIFDGRCGVCTRAAGWLRRLDRGGRIQLRASQEHGVRQAYGLTQAQTDVEIWGFRVVTGEGRVMVSRGAGAAAIALDVAMGTRIFRNLYRFPPLRWCADRVYAWVSAHRGRFPGTTPWCTQNPGACEDTQVSRANPGACGATQPYGAA</sequence>
<evidence type="ECO:0000313" key="1">
    <source>
        <dbReference type="EMBL" id="MDR7292944.1"/>
    </source>
</evidence>
<name>A0ABU1YX54_9MICC</name>
<dbReference type="RefSeq" id="WP_310245474.1">
    <property type="nucleotide sequence ID" value="NZ_JAVDXX010000001.1"/>
</dbReference>
<protein>
    <submittedName>
        <fullName evidence="1">DCC family thiol-disulfide oxidoreductase YuxK</fullName>
    </submittedName>
</protein>
<proteinExistence type="predicted"/>
<reference evidence="1" key="1">
    <citation type="submission" date="2023-07" db="EMBL/GenBank/DDBJ databases">
        <title>Sequencing the genomes of 1000 actinobacteria strains.</title>
        <authorList>
            <person name="Klenk H.-P."/>
        </authorList>
    </citation>
    <scope>NUCLEOTIDE SEQUENCE</scope>
    <source>
        <strain evidence="1">DSM 13068</strain>
    </source>
</reference>
<dbReference type="Proteomes" id="UP001180715">
    <property type="component" value="Unassembled WGS sequence"/>
</dbReference>
<organism evidence="1 2">
    <name type="scientific">Pseudoglutamicibacter albus</name>
    <dbReference type="NCBI Taxonomy" id="98671"/>
    <lineage>
        <taxon>Bacteria</taxon>
        <taxon>Bacillati</taxon>
        <taxon>Actinomycetota</taxon>
        <taxon>Actinomycetes</taxon>
        <taxon>Micrococcales</taxon>
        <taxon>Micrococcaceae</taxon>
        <taxon>Pseudoglutamicibacter</taxon>
    </lineage>
</organism>
<dbReference type="EMBL" id="JAVDXX010000001">
    <property type="protein sequence ID" value="MDR7292944.1"/>
    <property type="molecule type" value="Genomic_DNA"/>
</dbReference>
<accession>A0ABU1YX54</accession>
<gene>
    <name evidence="1" type="ORF">J2S67_000212</name>
</gene>
<comment type="caution">
    <text evidence="1">The sequence shown here is derived from an EMBL/GenBank/DDBJ whole genome shotgun (WGS) entry which is preliminary data.</text>
</comment>
<evidence type="ECO:0000313" key="2">
    <source>
        <dbReference type="Proteomes" id="UP001180715"/>
    </source>
</evidence>
<dbReference type="InterPro" id="IPR007263">
    <property type="entry name" value="DCC1-like"/>
</dbReference>